<keyword evidence="1" id="KW-1133">Transmembrane helix</keyword>
<gene>
    <name evidence="3" type="ORF">E3T53_03615</name>
</gene>
<keyword evidence="1" id="KW-0472">Membrane</keyword>
<evidence type="ECO:0000256" key="2">
    <source>
        <dbReference type="SAM" id="SignalP"/>
    </source>
</evidence>
<keyword evidence="1" id="KW-0812">Transmembrane</keyword>
<evidence type="ECO:0000313" key="3">
    <source>
        <dbReference type="EMBL" id="TFD81077.1"/>
    </source>
</evidence>
<dbReference type="RefSeq" id="WP_134171905.1">
    <property type="nucleotide sequence ID" value="NZ_SODI01000001.1"/>
</dbReference>
<keyword evidence="4" id="KW-1185">Reference proteome</keyword>
<name>A0A4Y8KWQ4_9MICO</name>
<protein>
    <submittedName>
        <fullName evidence="3">Uncharacterized protein</fullName>
    </submittedName>
</protein>
<proteinExistence type="predicted"/>
<evidence type="ECO:0000313" key="4">
    <source>
        <dbReference type="Proteomes" id="UP000298218"/>
    </source>
</evidence>
<evidence type="ECO:0000256" key="1">
    <source>
        <dbReference type="SAM" id="Phobius"/>
    </source>
</evidence>
<accession>A0A4Y8KWQ4</accession>
<feature type="signal peptide" evidence="2">
    <location>
        <begin position="1"/>
        <end position="22"/>
    </location>
</feature>
<organism evidence="3 4">
    <name type="scientific">Cryobacterium psychrophilum</name>
    <dbReference type="NCBI Taxonomy" id="41988"/>
    <lineage>
        <taxon>Bacteria</taxon>
        <taxon>Bacillati</taxon>
        <taxon>Actinomycetota</taxon>
        <taxon>Actinomycetes</taxon>
        <taxon>Micrococcales</taxon>
        <taxon>Microbacteriaceae</taxon>
        <taxon>Cryobacterium</taxon>
    </lineage>
</organism>
<keyword evidence="2" id="KW-0732">Signal</keyword>
<dbReference type="EMBL" id="SOHQ01000012">
    <property type="protein sequence ID" value="TFD81077.1"/>
    <property type="molecule type" value="Genomic_DNA"/>
</dbReference>
<dbReference type="AlphaFoldDB" id="A0A4Y8KWQ4"/>
<reference evidence="3 4" key="1">
    <citation type="submission" date="2019-03" db="EMBL/GenBank/DDBJ databases">
        <title>Genomics of glacier-inhabiting Cryobacterium strains.</title>
        <authorList>
            <person name="Liu Q."/>
            <person name="Xin Y.-H."/>
        </authorList>
    </citation>
    <scope>NUCLEOTIDE SEQUENCE [LARGE SCALE GENOMIC DNA]</scope>
    <source>
        <strain evidence="3 4">CGMCC 1.4292</strain>
    </source>
</reference>
<comment type="caution">
    <text evidence="3">The sequence shown here is derived from an EMBL/GenBank/DDBJ whole genome shotgun (WGS) entry which is preliminary data.</text>
</comment>
<dbReference type="Proteomes" id="UP000298218">
    <property type="component" value="Unassembled WGS sequence"/>
</dbReference>
<dbReference type="OrthoDB" id="160764at85023"/>
<feature type="chain" id="PRO_5038450603" evidence="2">
    <location>
        <begin position="23"/>
        <end position="186"/>
    </location>
</feature>
<feature type="transmembrane region" description="Helical" evidence="1">
    <location>
        <begin position="140"/>
        <end position="158"/>
    </location>
</feature>
<sequence>MAARTGRLLVTSLLLSLFAVFAVGQPAKAHGGQSADEGYVMVQQALTYLVNEPGQSGTTEALMKIDAVLTAEDQDGVDVATVTEAKAALQAGDAAAARVLLQDSITEAVNALQRAVAQQTGTKIVLEPFPSRGPLTVTEWMILALSALVLAVGFVLAVRFRPSEGLRELGRDISGAKGMRHEGGEK</sequence>